<dbReference type="AlphaFoldDB" id="A0AAV3SIM2"/>
<dbReference type="Gene3D" id="3.40.50.2300">
    <property type="match status" value="2"/>
</dbReference>
<evidence type="ECO:0000256" key="5">
    <source>
        <dbReference type="ARBA" id="ARBA00023288"/>
    </source>
</evidence>
<dbReference type="PANTHER" id="PTHR34296">
    <property type="entry name" value="TRANSCRIPTIONAL ACTIVATOR PROTEIN MED"/>
    <property type="match status" value="1"/>
</dbReference>
<keyword evidence="5" id="KW-0449">Lipoprotein</keyword>
<dbReference type="Pfam" id="PF02608">
    <property type="entry name" value="Bmp"/>
    <property type="match status" value="1"/>
</dbReference>
<sequence>MDRRRYLKGVVLGAGTAGLSGCLGGNDSTSNSSGGNGSGSGGSGGNGSSGGSGGGATQIAIISSPAGFGDNAFNDNALMGLKDASDNYNIKVNQVEETDPSNYESVQANLAQEGSYGVIVLVASEHLNALEQNASDYPDQNWMLINDYVDQPNVSGWIAANNQMSFLAGVLAGTMTTEQLDHKGGSTTPNTAQVGFVGGQDTNFINTYERSYAEGAQWVNENVKVNAGYAGSFSDASAAANIANSQYDNGADIIYHAASAAGTGVFSAAQNKGRFAVGVDVDQSQTQPDYKDVIIGSGVKHLNESTQTVAEAAAQGKFKSVTGQNRLTIDNKGVDVVIGKAFKNNLPDVISKKIDQAKKGLSNGDIELSCGPTGC</sequence>
<accession>A0AAV3SIM2</accession>
<comment type="subcellular location">
    <subcellularLocation>
        <location evidence="1">Cell membrane</location>
    </subcellularLocation>
</comment>
<evidence type="ECO:0000313" key="8">
    <source>
        <dbReference type="EMBL" id="GAA0464873.1"/>
    </source>
</evidence>
<feature type="region of interest" description="Disordered" evidence="6">
    <location>
        <begin position="23"/>
        <end position="56"/>
    </location>
</feature>
<evidence type="ECO:0000256" key="4">
    <source>
        <dbReference type="ARBA" id="ARBA00023136"/>
    </source>
</evidence>
<name>A0AAV3SIM2_HALDO</name>
<keyword evidence="4" id="KW-0472">Membrane</keyword>
<evidence type="ECO:0000259" key="7">
    <source>
        <dbReference type="Pfam" id="PF02608"/>
    </source>
</evidence>
<comment type="caution">
    <text evidence="8">The sequence shown here is derived from an EMBL/GenBank/DDBJ whole genome shotgun (WGS) entry which is preliminary data.</text>
</comment>
<evidence type="ECO:0000313" key="9">
    <source>
        <dbReference type="Proteomes" id="UP001500962"/>
    </source>
</evidence>
<dbReference type="InterPro" id="IPR003760">
    <property type="entry name" value="PnrA-like"/>
</dbReference>
<evidence type="ECO:0000256" key="1">
    <source>
        <dbReference type="ARBA" id="ARBA00004236"/>
    </source>
</evidence>
<dbReference type="PROSITE" id="PS51257">
    <property type="entry name" value="PROKAR_LIPOPROTEIN"/>
    <property type="match status" value="1"/>
</dbReference>
<dbReference type="EMBL" id="BAAADN010000031">
    <property type="protein sequence ID" value="GAA0464873.1"/>
    <property type="molecule type" value="Genomic_DNA"/>
</dbReference>
<dbReference type="GO" id="GO:0005886">
    <property type="term" value="C:plasma membrane"/>
    <property type="evidence" value="ECO:0007669"/>
    <property type="project" value="UniProtKB-SubCell"/>
</dbReference>
<gene>
    <name evidence="8" type="ORF">GCM10008985_22270</name>
</gene>
<evidence type="ECO:0000256" key="6">
    <source>
        <dbReference type="SAM" id="MobiDB-lite"/>
    </source>
</evidence>
<evidence type="ECO:0000256" key="3">
    <source>
        <dbReference type="ARBA" id="ARBA00022729"/>
    </source>
</evidence>
<dbReference type="PANTHER" id="PTHR34296:SF2">
    <property type="entry name" value="ABC TRANSPORTER GUANOSINE-BINDING PROTEIN NUPN"/>
    <property type="match status" value="1"/>
</dbReference>
<reference evidence="8" key="2">
    <citation type="submission" date="2023-12" db="EMBL/GenBank/DDBJ databases">
        <authorList>
            <person name="Sun Q."/>
            <person name="Inoue M."/>
        </authorList>
    </citation>
    <scope>NUCLEOTIDE SEQUENCE</scope>
    <source>
        <strain evidence="8">JCM 12289</strain>
    </source>
</reference>
<organism evidence="8 9">
    <name type="scientific">Halococcus dombrowskii</name>
    <dbReference type="NCBI Taxonomy" id="179637"/>
    <lineage>
        <taxon>Archaea</taxon>
        <taxon>Methanobacteriati</taxon>
        <taxon>Methanobacteriota</taxon>
        <taxon>Stenosarchaea group</taxon>
        <taxon>Halobacteria</taxon>
        <taxon>Halobacteriales</taxon>
        <taxon>Halococcaceae</taxon>
        <taxon>Halococcus</taxon>
    </lineage>
</organism>
<keyword evidence="2" id="KW-1003">Cell membrane</keyword>
<evidence type="ECO:0000256" key="2">
    <source>
        <dbReference type="ARBA" id="ARBA00022475"/>
    </source>
</evidence>
<dbReference type="InterPro" id="IPR050957">
    <property type="entry name" value="BMP_lipoprotein"/>
</dbReference>
<feature type="domain" description="ABC transporter substrate-binding protein PnrA-like" evidence="7">
    <location>
        <begin position="64"/>
        <end position="361"/>
    </location>
</feature>
<proteinExistence type="predicted"/>
<protein>
    <submittedName>
        <fullName evidence="8">BMP family protein</fullName>
    </submittedName>
</protein>
<keyword evidence="3" id="KW-0732">Signal</keyword>
<dbReference type="Proteomes" id="UP001500962">
    <property type="component" value="Unassembled WGS sequence"/>
</dbReference>
<feature type="compositionally biased region" description="Gly residues" evidence="6">
    <location>
        <begin position="34"/>
        <end position="56"/>
    </location>
</feature>
<reference evidence="8" key="1">
    <citation type="journal article" date="2014" name="Int. J. Syst. Evol. Microbiol.">
        <title>Complete genome sequence of Corynebacterium casei LMG S-19264T (=DSM 44701T), isolated from a smear-ripened cheese.</title>
        <authorList>
            <consortium name="US DOE Joint Genome Institute (JGI-PGF)"/>
            <person name="Walter F."/>
            <person name="Albersmeier A."/>
            <person name="Kalinowski J."/>
            <person name="Ruckert C."/>
        </authorList>
    </citation>
    <scope>NUCLEOTIDE SEQUENCE</scope>
    <source>
        <strain evidence="8">JCM 12289</strain>
    </source>
</reference>